<feature type="compositionally biased region" description="Basic and acidic residues" evidence="6">
    <location>
        <begin position="20"/>
        <end position="30"/>
    </location>
</feature>
<dbReference type="InterPro" id="IPR005498">
    <property type="entry name" value="T4SS_VirB10/TraB/TrbI"/>
</dbReference>
<dbReference type="NCBIfam" id="NF041422">
    <property type="entry name" value="VirB10_subf"/>
    <property type="match status" value="1"/>
</dbReference>
<evidence type="ECO:0000256" key="7">
    <source>
        <dbReference type="SAM" id="Phobius"/>
    </source>
</evidence>
<evidence type="ECO:0000256" key="2">
    <source>
        <dbReference type="ARBA" id="ARBA00010265"/>
    </source>
</evidence>
<comment type="caution">
    <text evidence="8">The sequence shown here is derived from an EMBL/GenBank/DDBJ whole genome shotgun (WGS) entry which is preliminary data.</text>
</comment>
<dbReference type="CDD" id="cd16429">
    <property type="entry name" value="VirB10"/>
    <property type="match status" value="1"/>
</dbReference>
<feature type="transmembrane region" description="Helical" evidence="7">
    <location>
        <begin position="52"/>
        <end position="73"/>
    </location>
</feature>
<dbReference type="Pfam" id="PF03743">
    <property type="entry name" value="TrbI"/>
    <property type="match status" value="1"/>
</dbReference>
<comment type="similarity">
    <text evidence="2">Belongs to the TrbI/VirB10 family.</text>
</comment>
<feature type="compositionally biased region" description="Basic and acidic residues" evidence="6">
    <location>
        <begin position="113"/>
        <end position="122"/>
    </location>
</feature>
<evidence type="ECO:0000256" key="6">
    <source>
        <dbReference type="SAM" id="MobiDB-lite"/>
    </source>
</evidence>
<accession>A0A6C8Y4X8</accession>
<dbReference type="GO" id="GO:0016020">
    <property type="term" value="C:membrane"/>
    <property type="evidence" value="ECO:0007669"/>
    <property type="project" value="UniProtKB-SubCell"/>
</dbReference>
<reference evidence="8" key="1">
    <citation type="submission" date="2018-08" db="EMBL/GenBank/DDBJ databases">
        <authorList>
            <consortium name="GenomeTrakr network: Whole genome sequencing for foodborne pathogen traceback"/>
        </authorList>
    </citation>
    <scope>NUCLEOTIDE SEQUENCE [LARGE SCALE GENOMIC DNA]</scope>
    <source>
        <strain evidence="8">FMA0132</strain>
    </source>
</reference>
<feature type="region of interest" description="Disordered" evidence="6">
    <location>
        <begin position="80"/>
        <end position="143"/>
    </location>
</feature>
<gene>
    <name evidence="8" type="ORF">EL06_25790</name>
</gene>
<evidence type="ECO:0000256" key="1">
    <source>
        <dbReference type="ARBA" id="ARBA00004167"/>
    </source>
</evidence>
<organism evidence="8">
    <name type="scientific">Salmonella diarizonae</name>
    <dbReference type="NCBI Taxonomy" id="59204"/>
    <lineage>
        <taxon>Bacteria</taxon>
        <taxon>Pseudomonadati</taxon>
        <taxon>Pseudomonadota</taxon>
        <taxon>Gammaproteobacteria</taxon>
        <taxon>Enterobacterales</taxon>
        <taxon>Enterobacteriaceae</taxon>
        <taxon>Salmonella</taxon>
    </lineage>
</organism>
<evidence type="ECO:0000256" key="5">
    <source>
        <dbReference type="ARBA" id="ARBA00023136"/>
    </source>
</evidence>
<comment type="subcellular location">
    <subcellularLocation>
        <location evidence="1">Membrane</location>
        <topology evidence="1">Single-pass membrane protein</topology>
    </subcellularLocation>
</comment>
<evidence type="ECO:0000256" key="3">
    <source>
        <dbReference type="ARBA" id="ARBA00022692"/>
    </source>
</evidence>
<dbReference type="InterPro" id="IPR042217">
    <property type="entry name" value="T4SS_VirB10/TrbI"/>
</dbReference>
<name>A0A6C8Y4X8_SALDZ</name>
<keyword evidence="5 7" id="KW-0472">Membrane</keyword>
<evidence type="ECO:0000256" key="4">
    <source>
        <dbReference type="ARBA" id="ARBA00022989"/>
    </source>
</evidence>
<dbReference type="Gene3D" id="2.40.128.260">
    <property type="entry name" value="Type IV secretion system, VirB10/TraB/TrbI"/>
    <property type="match status" value="2"/>
</dbReference>
<keyword evidence="4 7" id="KW-1133">Transmembrane helix</keyword>
<feature type="compositionally biased region" description="Low complexity" evidence="6">
    <location>
        <begin position="124"/>
        <end position="138"/>
    </location>
</feature>
<dbReference type="Proteomes" id="UP000885362">
    <property type="component" value="Unassembled WGS sequence"/>
</dbReference>
<feature type="region of interest" description="Disordered" evidence="6">
    <location>
        <begin position="20"/>
        <end position="45"/>
    </location>
</feature>
<protein>
    <submittedName>
        <fullName evidence="8">TrbI/VirB10 family protein</fullName>
    </submittedName>
</protein>
<sequence>MEEQIKTAAELEAEARARARAEIAGEKTTSEEIPPGQPKVVQHNKPKSKRTLIVCIFSLVVLILLATGGDYLMGMLKGDKGDKNETKAPASNGMNSANNERHDMGQDINPFAGKEDKEEKNTDQQQQQQTSPPQSPVSFSKASALAGVTGSVSSSDYQQTSQHNTSSATTQAYDETAQCKKVLVRGADGNLYCPDTPNDKAESSNIRENDGIARITGVTRLNLDPNLYIPVDRYIPCSMMRRFVSDVAGSISCMISEDVYSANNYVRLIPAGTIARGIYRSGTLKHGVGRMFIAWTELRTPEPGSLRIPLMDSQAVGQLGENGIAGWIDSHWAERIGNTILLGTVQDFAAGLADAAPGKDRNTDYTENTRAATAEMAKAVLDNSINIPPTMYLNQGDVIGIMTAADIDFSGVYKLKAR</sequence>
<evidence type="ECO:0000313" key="8">
    <source>
        <dbReference type="EMBL" id="MIE72704.1"/>
    </source>
</evidence>
<dbReference type="AlphaFoldDB" id="A0A6C8Y4X8"/>
<keyword evidence="3 7" id="KW-0812">Transmembrane</keyword>
<dbReference type="EMBL" id="RSHK01000042">
    <property type="protein sequence ID" value="MIE72704.1"/>
    <property type="molecule type" value="Genomic_DNA"/>
</dbReference>
<proteinExistence type="inferred from homology"/>